<proteinExistence type="predicted"/>
<evidence type="ECO:0000313" key="2">
    <source>
        <dbReference type="Proteomes" id="UP000256561"/>
    </source>
</evidence>
<dbReference type="OrthoDB" id="6292594at2"/>
<reference evidence="2" key="1">
    <citation type="submission" date="2018-08" db="EMBL/GenBank/DDBJ databases">
        <authorList>
            <person name="Zhang J."/>
            <person name="Du Z.-J."/>
        </authorList>
    </citation>
    <scope>NUCLEOTIDE SEQUENCE [LARGE SCALE GENOMIC DNA]</scope>
    <source>
        <strain evidence="2">KCTC 52655</strain>
    </source>
</reference>
<keyword evidence="2" id="KW-1185">Reference proteome</keyword>
<organism evidence="1 2">
    <name type="scientific">Alteromonas aestuariivivens</name>
    <dbReference type="NCBI Taxonomy" id="1938339"/>
    <lineage>
        <taxon>Bacteria</taxon>
        <taxon>Pseudomonadati</taxon>
        <taxon>Pseudomonadota</taxon>
        <taxon>Gammaproteobacteria</taxon>
        <taxon>Alteromonadales</taxon>
        <taxon>Alteromonadaceae</taxon>
        <taxon>Alteromonas/Salinimonas group</taxon>
        <taxon>Alteromonas</taxon>
    </lineage>
</organism>
<sequence>MLFIHSQSHITHQQRKLLSAAPKGTPLVLTENGVYLFALIFTDFANLDIFVLEQDALSRGVKVADDNCINALKWAALSHSHAPWVTL</sequence>
<name>A0A3D8M2J7_9ALTE</name>
<evidence type="ECO:0008006" key="3">
    <source>
        <dbReference type="Google" id="ProtNLM"/>
    </source>
</evidence>
<protein>
    <recommendedName>
        <fullName evidence="3">Sulfurtransferase complex subunit TusB</fullName>
    </recommendedName>
</protein>
<dbReference type="InterPro" id="IPR027396">
    <property type="entry name" value="DsrEFH-like"/>
</dbReference>
<accession>A0A3D8M2J7</accession>
<dbReference type="EMBL" id="QRHA01000018">
    <property type="protein sequence ID" value="RDV23923.1"/>
    <property type="molecule type" value="Genomic_DNA"/>
</dbReference>
<comment type="caution">
    <text evidence="1">The sequence shown here is derived from an EMBL/GenBank/DDBJ whole genome shotgun (WGS) entry which is preliminary data.</text>
</comment>
<dbReference type="AlphaFoldDB" id="A0A3D8M2J7"/>
<gene>
    <name evidence="1" type="ORF">DXV75_16605</name>
</gene>
<dbReference type="SUPFAM" id="SSF75169">
    <property type="entry name" value="DsrEFH-like"/>
    <property type="match status" value="1"/>
</dbReference>
<dbReference type="Gene3D" id="3.40.1260.10">
    <property type="entry name" value="DsrEFH-like"/>
    <property type="match status" value="1"/>
</dbReference>
<dbReference type="Proteomes" id="UP000256561">
    <property type="component" value="Unassembled WGS sequence"/>
</dbReference>
<dbReference type="RefSeq" id="WP_115594552.1">
    <property type="nucleotide sequence ID" value="NZ_QRHA01000018.1"/>
</dbReference>
<evidence type="ECO:0000313" key="1">
    <source>
        <dbReference type="EMBL" id="RDV23923.1"/>
    </source>
</evidence>